<evidence type="ECO:0000259" key="1">
    <source>
        <dbReference type="Pfam" id="PF00561"/>
    </source>
</evidence>
<dbReference type="Pfam" id="PF00561">
    <property type="entry name" value="Abhydrolase_1"/>
    <property type="match status" value="1"/>
</dbReference>
<dbReference type="PANTHER" id="PTHR43433">
    <property type="entry name" value="HYDROLASE, ALPHA/BETA FOLD FAMILY PROTEIN"/>
    <property type="match status" value="1"/>
</dbReference>
<dbReference type="InterPro" id="IPR050471">
    <property type="entry name" value="AB_hydrolase"/>
</dbReference>
<gene>
    <name evidence="2" type="ORF">E3A20_30430</name>
</gene>
<name>A0A5C6LZ96_9PLAN</name>
<dbReference type="AlphaFoldDB" id="A0A5C6LZ96"/>
<organism evidence="2 3">
    <name type="scientific">Planctomyces bekefii</name>
    <dbReference type="NCBI Taxonomy" id="1653850"/>
    <lineage>
        <taxon>Bacteria</taxon>
        <taxon>Pseudomonadati</taxon>
        <taxon>Planctomycetota</taxon>
        <taxon>Planctomycetia</taxon>
        <taxon>Planctomycetales</taxon>
        <taxon>Planctomycetaceae</taxon>
        <taxon>Planctomyces</taxon>
    </lineage>
</organism>
<feature type="domain" description="AB hydrolase-1" evidence="1">
    <location>
        <begin position="24"/>
        <end position="91"/>
    </location>
</feature>
<reference evidence="2 3" key="1">
    <citation type="submission" date="2019-08" db="EMBL/GenBank/DDBJ databases">
        <title>100 year-old enigma solved: identification of Planctomyces bekefii, the type genus and species of the phylum Planctomycetes.</title>
        <authorList>
            <person name="Svetlana D.N."/>
            <person name="Overmann J."/>
        </authorList>
    </citation>
    <scope>NUCLEOTIDE SEQUENCE [LARGE SCALE GENOMIC DNA]</scope>
    <source>
        <strain evidence="2">Phe10_nw2017</strain>
    </source>
</reference>
<dbReference type="InterPro" id="IPR000073">
    <property type="entry name" value="AB_hydrolase_1"/>
</dbReference>
<accession>A0A5C6LZ96</accession>
<dbReference type="SUPFAM" id="SSF53474">
    <property type="entry name" value="alpha/beta-Hydrolases"/>
    <property type="match status" value="1"/>
</dbReference>
<proteinExistence type="predicted"/>
<sequence length="109" mass="12468">GDDRRREIAAKWREIAAEENGLGGKTALRQLLAAARFYVRQRLSEIDRPTLVIYGDEDVFVPQKNSRVIFERLPNAFLKRIEGGGHEVMLDQGEALKKALDEFIHMCSR</sequence>
<comment type="caution">
    <text evidence="2">The sequence shown here is derived from an EMBL/GenBank/DDBJ whole genome shotgun (WGS) entry which is preliminary data.</text>
</comment>
<reference evidence="2 3" key="2">
    <citation type="submission" date="2019-08" db="EMBL/GenBank/DDBJ databases">
        <authorList>
            <person name="Henke P."/>
        </authorList>
    </citation>
    <scope>NUCLEOTIDE SEQUENCE [LARGE SCALE GENOMIC DNA]</scope>
    <source>
        <strain evidence="2">Phe10_nw2017</strain>
    </source>
</reference>
<dbReference type="InterPro" id="IPR029058">
    <property type="entry name" value="AB_hydrolase_fold"/>
</dbReference>
<keyword evidence="3" id="KW-1185">Reference proteome</keyword>
<dbReference type="Proteomes" id="UP000321083">
    <property type="component" value="Unassembled WGS sequence"/>
</dbReference>
<dbReference type="Gene3D" id="3.40.50.1820">
    <property type="entry name" value="alpha/beta hydrolase"/>
    <property type="match status" value="1"/>
</dbReference>
<feature type="non-terminal residue" evidence="2">
    <location>
        <position position="1"/>
    </location>
</feature>
<dbReference type="EMBL" id="SRHE01000994">
    <property type="protein sequence ID" value="TWW07826.1"/>
    <property type="molecule type" value="Genomic_DNA"/>
</dbReference>
<evidence type="ECO:0000313" key="2">
    <source>
        <dbReference type="EMBL" id="TWW07826.1"/>
    </source>
</evidence>
<protein>
    <recommendedName>
        <fullName evidence="1">AB hydrolase-1 domain-containing protein</fullName>
    </recommendedName>
</protein>
<dbReference type="PANTHER" id="PTHR43433:SF5">
    <property type="entry name" value="AB HYDROLASE-1 DOMAIN-CONTAINING PROTEIN"/>
    <property type="match status" value="1"/>
</dbReference>
<evidence type="ECO:0000313" key="3">
    <source>
        <dbReference type="Proteomes" id="UP000321083"/>
    </source>
</evidence>